<organism evidence="1 2">
    <name type="scientific">Mycena rosella</name>
    <name type="common">Pink bonnet</name>
    <name type="synonym">Agaricus rosellus</name>
    <dbReference type="NCBI Taxonomy" id="1033263"/>
    <lineage>
        <taxon>Eukaryota</taxon>
        <taxon>Fungi</taxon>
        <taxon>Dikarya</taxon>
        <taxon>Basidiomycota</taxon>
        <taxon>Agaricomycotina</taxon>
        <taxon>Agaricomycetes</taxon>
        <taxon>Agaricomycetidae</taxon>
        <taxon>Agaricales</taxon>
        <taxon>Marasmiineae</taxon>
        <taxon>Mycenaceae</taxon>
        <taxon>Mycena</taxon>
    </lineage>
</organism>
<dbReference type="Pfam" id="PF11093">
    <property type="entry name" value="Mitochondr_Som1"/>
    <property type="match status" value="1"/>
</dbReference>
<keyword evidence="2" id="KW-1185">Reference proteome</keyword>
<dbReference type="Proteomes" id="UP001221757">
    <property type="component" value="Unassembled WGS sequence"/>
</dbReference>
<dbReference type="EMBL" id="JARKIE010000190">
    <property type="protein sequence ID" value="KAJ7669040.1"/>
    <property type="molecule type" value="Genomic_DNA"/>
</dbReference>
<dbReference type="GO" id="GO:0042720">
    <property type="term" value="C:mitochondrial inner membrane peptidase complex"/>
    <property type="evidence" value="ECO:0007669"/>
    <property type="project" value="InterPro"/>
</dbReference>
<sequence length="99" mass="10913">MAGESPSNSNGDEKCRIAEILQHNCFPTTDRFGRDAVHCTPIPRLFRICPNGPAVEVTRVVDIDLATGFVEIPKALGQKLPKGKAWRDVVKHDPSFEAE</sequence>
<reference evidence="1" key="1">
    <citation type="submission" date="2023-03" db="EMBL/GenBank/DDBJ databases">
        <title>Massive genome expansion in bonnet fungi (Mycena s.s.) driven by repeated elements and novel gene families across ecological guilds.</title>
        <authorList>
            <consortium name="Lawrence Berkeley National Laboratory"/>
            <person name="Harder C.B."/>
            <person name="Miyauchi S."/>
            <person name="Viragh M."/>
            <person name="Kuo A."/>
            <person name="Thoen E."/>
            <person name="Andreopoulos B."/>
            <person name="Lu D."/>
            <person name="Skrede I."/>
            <person name="Drula E."/>
            <person name="Henrissat B."/>
            <person name="Morin E."/>
            <person name="Kohler A."/>
            <person name="Barry K."/>
            <person name="LaButti K."/>
            <person name="Morin E."/>
            <person name="Salamov A."/>
            <person name="Lipzen A."/>
            <person name="Mereny Z."/>
            <person name="Hegedus B."/>
            <person name="Baldrian P."/>
            <person name="Stursova M."/>
            <person name="Weitz H."/>
            <person name="Taylor A."/>
            <person name="Grigoriev I.V."/>
            <person name="Nagy L.G."/>
            <person name="Martin F."/>
            <person name="Kauserud H."/>
        </authorList>
    </citation>
    <scope>NUCLEOTIDE SEQUENCE</scope>
    <source>
        <strain evidence="1">CBHHK067</strain>
    </source>
</reference>
<name>A0AAD7G5C5_MYCRO</name>
<comment type="caution">
    <text evidence="1">The sequence shown here is derived from an EMBL/GenBank/DDBJ whole genome shotgun (WGS) entry which is preliminary data.</text>
</comment>
<proteinExistence type="predicted"/>
<evidence type="ECO:0000313" key="2">
    <source>
        <dbReference type="Proteomes" id="UP001221757"/>
    </source>
</evidence>
<dbReference type="InterPro" id="IPR024645">
    <property type="entry name" value="Mitochondr_Som1"/>
</dbReference>
<evidence type="ECO:0000313" key="1">
    <source>
        <dbReference type="EMBL" id="KAJ7669040.1"/>
    </source>
</evidence>
<accession>A0AAD7G5C5</accession>
<dbReference type="AlphaFoldDB" id="A0AAD7G5C5"/>
<gene>
    <name evidence="1" type="ORF">B0H17DRAFT_949535</name>
</gene>
<protein>
    <submittedName>
        <fullName evidence="1">Uncharacterized protein</fullName>
    </submittedName>
</protein>